<evidence type="ECO:0000259" key="2">
    <source>
        <dbReference type="Pfam" id="PF16778"/>
    </source>
</evidence>
<feature type="region of interest" description="Disordered" evidence="1">
    <location>
        <begin position="74"/>
        <end position="94"/>
    </location>
</feature>
<accession>A0A9E4K9E3</accession>
<dbReference type="Gene3D" id="6.10.140.1310">
    <property type="match status" value="1"/>
</dbReference>
<proteinExistence type="predicted"/>
<gene>
    <name evidence="3" type="ORF">JAZ07_00950</name>
</gene>
<evidence type="ECO:0000313" key="4">
    <source>
        <dbReference type="Proteomes" id="UP000886667"/>
    </source>
</evidence>
<dbReference type="Proteomes" id="UP000886667">
    <property type="component" value="Unassembled WGS sequence"/>
</dbReference>
<feature type="domain" description="Phage tail assembly chaperone-like" evidence="2">
    <location>
        <begin position="36"/>
        <end position="91"/>
    </location>
</feature>
<name>A0A9E4K9E3_9GAMM</name>
<dbReference type="EMBL" id="JAEPCM010000016">
    <property type="protein sequence ID" value="MCG7944893.1"/>
    <property type="molecule type" value="Genomic_DNA"/>
</dbReference>
<reference evidence="3" key="1">
    <citation type="journal article" date="2021" name="Proc. Natl. Acad. Sci. U.S.A.">
        <title>Global biogeography of chemosynthetic symbionts reveals both localized and globally distributed symbiont groups. .</title>
        <authorList>
            <person name="Osvatic J.T."/>
            <person name="Wilkins L.G.E."/>
            <person name="Leibrecht L."/>
            <person name="Leray M."/>
            <person name="Zauner S."/>
            <person name="Polzin J."/>
            <person name="Camacho Y."/>
            <person name="Gros O."/>
            <person name="van Gils J.A."/>
            <person name="Eisen J.A."/>
            <person name="Petersen J.M."/>
            <person name="Yuen B."/>
        </authorList>
    </citation>
    <scope>NUCLEOTIDE SEQUENCE</scope>
    <source>
        <strain evidence="3">MAGclacostrist064TRANS</strain>
    </source>
</reference>
<dbReference type="InterPro" id="IPR031893">
    <property type="entry name" value="Phage_tail_APC"/>
</dbReference>
<evidence type="ECO:0000256" key="1">
    <source>
        <dbReference type="SAM" id="MobiDB-lite"/>
    </source>
</evidence>
<dbReference type="AlphaFoldDB" id="A0A9E4K9E3"/>
<sequence length="94" mass="11048">MKTFYHKTTRNPAVFADDANIADWPEYQETMPAPTAEEVRAERDELLRETDWWAVVDRTMTQEQIDYRQALRDVPQQSGFPETVVFPTKPEETN</sequence>
<organism evidence="3 4">
    <name type="scientific">Candidatus Thiodiazotropha taylori</name>
    <dbReference type="NCBI Taxonomy" id="2792791"/>
    <lineage>
        <taxon>Bacteria</taxon>
        <taxon>Pseudomonadati</taxon>
        <taxon>Pseudomonadota</taxon>
        <taxon>Gammaproteobacteria</taxon>
        <taxon>Chromatiales</taxon>
        <taxon>Sedimenticolaceae</taxon>
        <taxon>Candidatus Thiodiazotropha</taxon>
    </lineage>
</organism>
<comment type="caution">
    <text evidence="3">The sequence shown here is derived from an EMBL/GenBank/DDBJ whole genome shotgun (WGS) entry which is preliminary data.</text>
</comment>
<protein>
    <submittedName>
        <fullName evidence="3">Phage tail assembly chaperone</fullName>
    </submittedName>
</protein>
<dbReference type="Pfam" id="PF16778">
    <property type="entry name" value="Phage_tail_APC"/>
    <property type="match status" value="1"/>
</dbReference>
<evidence type="ECO:0000313" key="3">
    <source>
        <dbReference type="EMBL" id="MCG7944893.1"/>
    </source>
</evidence>